<organism evidence="2 4">
    <name type="scientific">Lactobacillus helveticus CIRM-BIA 953</name>
    <dbReference type="NCBI Taxonomy" id="1226335"/>
    <lineage>
        <taxon>Bacteria</taxon>
        <taxon>Bacillati</taxon>
        <taxon>Bacillota</taxon>
        <taxon>Bacilli</taxon>
        <taxon>Lactobacillales</taxon>
        <taxon>Lactobacillaceae</taxon>
        <taxon>Lactobacillus</taxon>
    </lineage>
</organism>
<name>U4QM74_LACHE</name>
<evidence type="ECO:0000313" key="3">
    <source>
        <dbReference type="EMBL" id="CDI43762.1"/>
    </source>
</evidence>
<evidence type="ECO:0000313" key="4">
    <source>
        <dbReference type="Proteomes" id="UP000017243"/>
    </source>
</evidence>
<dbReference type="PANTHER" id="PTHR33498">
    <property type="entry name" value="TRANSPOSASE FOR INSERTION SEQUENCE ELEMENT IS1557"/>
    <property type="match status" value="1"/>
</dbReference>
<feature type="domain" description="Transposase IS204/IS1001/IS1096/IS1165 DDE" evidence="1">
    <location>
        <begin position="3"/>
        <end position="159"/>
    </location>
</feature>
<dbReference type="InterPro" id="IPR002560">
    <property type="entry name" value="Transposase_DDE"/>
</dbReference>
<dbReference type="InterPro" id="IPR047951">
    <property type="entry name" value="Transpos_ISL3"/>
</dbReference>
<reference evidence="2 4" key="1">
    <citation type="submission" date="2013-09" db="EMBL/GenBank/DDBJ databases">
        <title>Draft Genome Sequence of five Lactobacillus helveticus strains CIRM-BIA 101T, 103, 104, 951 and 953 isolated from milk product.</title>
        <authorList>
            <person name="Valence F."/>
            <person name="Chuat V."/>
            <person name="Ma L."/>
            <person name="Creno S."/>
            <person name="Falentin H."/>
            <person name="Lortal S."/>
            <person name="Bizet C."/>
            <person name="Clermont D."/>
            <person name="Loux V."/>
            <person name="Bouchier C."/>
            <person name="Cousin S."/>
        </authorList>
    </citation>
    <scope>NUCLEOTIDE SEQUENCE [LARGE SCALE GENOMIC DNA]</scope>
    <source>
        <strain evidence="2 4">CIRM-BIA 953</strain>
    </source>
</reference>
<accession>U4QM74</accession>
<gene>
    <name evidence="3" type="ORF">LHCIRMBIA953_01598</name>
    <name evidence="2" type="ORF">LHCIRMBIA953_01785</name>
</gene>
<dbReference type="EMBL" id="CBUH010000190">
    <property type="protein sequence ID" value="CDI43762.1"/>
    <property type="molecule type" value="Genomic_DNA"/>
</dbReference>
<evidence type="ECO:0000259" key="1">
    <source>
        <dbReference type="Pfam" id="PF01610"/>
    </source>
</evidence>
<sequence>MGRTMDTIRTQCLKQLDKHLREYKVLKSLWRLFHKANPDVQKSRYLFGLNEYSTEQNAIDIGTDTFPAFKTAYETYIDLHDALMGRHADELKNIITNYQPNGTPLDTAMHTLRKNLNGVINAAKSSYSNEPIEGINRMIKELKRACYGFSNQANMFTRVYQLIA</sequence>
<dbReference type="Pfam" id="PF01610">
    <property type="entry name" value="DDE_Tnp_ISL3"/>
    <property type="match status" value="1"/>
</dbReference>
<dbReference type="EMBL" id="CBUH010000128">
    <property type="protein sequence ID" value="CDI42864.1"/>
    <property type="molecule type" value="Genomic_DNA"/>
</dbReference>
<dbReference type="AlphaFoldDB" id="U4QM74"/>
<dbReference type="PANTHER" id="PTHR33498:SF1">
    <property type="entry name" value="TRANSPOSASE FOR INSERTION SEQUENCE ELEMENT IS1557"/>
    <property type="match status" value="1"/>
</dbReference>
<proteinExistence type="predicted"/>
<comment type="caution">
    <text evidence="2">The sequence shown here is derived from an EMBL/GenBank/DDBJ whole genome shotgun (WGS) entry which is preliminary data.</text>
</comment>
<dbReference type="Proteomes" id="UP000017243">
    <property type="component" value="Unassembled WGS sequence"/>
</dbReference>
<protein>
    <submittedName>
        <fullName evidence="2">Transposase</fullName>
    </submittedName>
</protein>
<evidence type="ECO:0000313" key="2">
    <source>
        <dbReference type="EMBL" id="CDI42864.1"/>
    </source>
</evidence>